<dbReference type="STRING" id="1867952.MTBPR1_60238"/>
<organism evidence="2 3">
    <name type="scientific">Candidatus Terasakiella magnetica</name>
    <dbReference type="NCBI Taxonomy" id="1867952"/>
    <lineage>
        <taxon>Bacteria</taxon>
        <taxon>Pseudomonadati</taxon>
        <taxon>Pseudomonadota</taxon>
        <taxon>Alphaproteobacteria</taxon>
        <taxon>Rhodospirillales</taxon>
        <taxon>Terasakiellaceae</taxon>
        <taxon>Terasakiella</taxon>
    </lineage>
</organism>
<dbReference type="AlphaFoldDB" id="A0A1C3RKF6"/>
<evidence type="ECO:0000313" key="3">
    <source>
        <dbReference type="Proteomes" id="UP000231658"/>
    </source>
</evidence>
<gene>
    <name evidence="2" type="ORF">MTBPR1_60238</name>
</gene>
<dbReference type="EMBL" id="FLYE01000045">
    <property type="protein sequence ID" value="SCA57725.1"/>
    <property type="molecule type" value="Genomic_DNA"/>
</dbReference>
<feature type="signal peptide" evidence="1">
    <location>
        <begin position="1"/>
        <end position="19"/>
    </location>
</feature>
<evidence type="ECO:0008006" key="4">
    <source>
        <dbReference type="Google" id="ProtNLM"/>
    </source>
</evidence>
<keyword evidence="1" id="KW-0732">Signal</keyword>
<proteinExistence type="predicted"/>
<protein>
    <recommendedName>
        <fullName evidence="4">Solute-binding protein family 3/N-terminal domain-containing protein</fullName>
    </recommendedName>
</protein>
<reference evidence="2 3" key="1">
    <citation type="submission" date="2016-07" db="EMBL/GenBank/DDBJ databases">
        <authorList>
            <person name="Lefevre C.T."/>
        </authorList>
    </citation>
    <scope>NUCLEOTIDE SEQUENCE [LARGE SCALE GENOMIC DNA]</scope>
    <source>
        <strain evidence="2">PR1</strain>
    </source>
</reference>
<evidence type="ECO:0000313" key="2">
    <source>
        <dbReference type="EMBL" id="SCA57725.1"/>
    </source>
</evidence>
<sequence length="291" mass="33949">MKILLFILCMLLGNLNASAQTVFTSRMGESLNDRRQDYVHELMKLALDETVETHGSYLLKRTETPANMKRSIQDLRIGKYENYFVRQSVSKENLEEFVPVPFPVDLGIVGYRLAFTSREGELKLKSVNAQDDLTPLRMVQGIGWLDTDILRHYGFNVETSNSYESMFKIVAKGRADVYWRGANEVLQEWKDRQHIKGLVLDKNIILYYPLPRFYLTSKGNEKAAERLYEGLIKAFNTGKVLKLWKKYYGPSLAFTKLETRKNIRISNPFLKGIDRSYEQYIYNPFKRLLEE</sequence>
<dbReference type="Proteomes" id="UP000231658">
    <property type="component" value="Unassembled WGS sequence"/>
</dbReference>
<feature type="chain" id="PRO_5008680887" description="Solute-binding protein family 3/N-terminal domain-containing protein" evidence="1">
    <location>
        <begin position="20"/>
        <end position="291"/>
    </location>
</feature>
<dbReference type="SUPFAM" id="SSF53850">
    <property type="entry name" value="Periplasmic binding protein-like II"/>
    <property type="match status" value="1"/>
</dbReference>
<accession>A0A1C3RKF6</accession>
<evidence type="ECO:0000256" key="1">
    <source>
        <dbReference type="SAM" id="SignalP"/>
    </source>
</evidence>
<name>A0A1C3RKF6_9PROT</name>
<keyword evidence="3" id="KW-1185">Reference proteome</keyword>